<organism evidence="4 5">
    <name type="scientific">Persicimonas caeni</name>
    <dbReference type="NCBI Taxonomy" id="2292766"/>
    <lineage>
        <taxon>Bacteria</taxon>
        <taxon>Deltaproteobacteria</taxon>
        <taxon>Bradymonadales</taxon>
        <taxon>Bradymonadaceae</taxon>
        <taxon>Persicimonas</taxon>
    </lineage>
</organism>
<sequence length="154" mass="16670">MATKEEFIDRLNDALSWELAGIIQYMQHSVMVTGPLRESLADFFSDGSEEARDHAEDAGKRIAALGAVPTVEPAKIRQATDVEGMLEAALALEEDALAAWEDALEASDAVAPGYGFWIEEQIAEEQEHVDELRKMTNKVSFSDADVSGGAENAG</sequence>
<evidence type="ECO:0000313" key="5">
    <source>
        <dbReference type="Proteomes" id="UP000315995"/>
    </source>
</evidence>
<dbReference type="PANTHER" id="PTHR30295">
    <property type="entry name" value="BACTERIOFERRITIN"/>
    <property type="match status" value="1"/>
</dbReference>
<dbReference type="PROSITE" id="PS50905">
    <property type="entry name" value="FERRITIN_LIKE"/>
    <property type="match status" value="1"/>
</dbReference>
<accession>A0A4Y6PPS3</accession>
<dbReference type="SUPFAM" id="SSF47240">
    <property type="entry name" value="Ferritin-like"/>
    <property type="match status" value="1"/>
</dbReference>
<feature type="domain" description="Ferritin-like diiron" evidence="3">
    <location>
        <begin position="1"/>
        <end position="143"/>
    </location>
</feature>
<evidence type="ECO:0000313" key="4">
    <source>
        <dbReference type="EMBL" id="QDG50336.1"/>
    </source>
</evidence>
<dbReference type="EMBL" id="CP041186">
    <property type="protein sequence ID" value="QDG50336.1"/>
    <property type="molecule type" value="Genomic_DNA"/>
</dbReference>
<accession>A0A5B8Y2C0</accession>
<dbReference type="GO" id="GO:0008199">
    <property type="term" value="F:ferric iron binding"/>
    <property type="evidence" value="ECO:0007669"/>
    <property type="project" value="InterPro"/>
</dbReference>
<dbReference type="InterPro" id="IPR009040">
    <property type="entry name" value="Ferritin-like_diiron"/>
</dbReference>
<keyword evidence="1" id="KW-0409">Iron storage</keyword>
<protein>
    <submittedName>
        <fullName evidence="4">Ferritin</fullName>
    </submittedName>
</protein>
<dbReference type="GO" id="GO:0005829">
    <property type="term" value="C:cytosol"/>
    <property type="evidence" value="ECO:0007669"/>
    <property type="project" value="TreeGrafter"/>
</dbReference>
<gene>
    <name evidence="4" type="ORF">FIV42_06190</name>
</gene>
<name>A0A4Y6PPS3_PERCE</name>
<dbReference type="PANTHER" id="PTHR30295:SF0">
    <property type="entry name" value="BACTERIOFERRITIN"/>
    <property type="match status" value="1"/>
</dbReference>
<dbReference type="InterPro" id="IPR009078">
    <property type="entry name" value="Ferritin-like_SF"/>
</dbReference>
<dbReference type="AlphaFoldDB" id="A0A4Y6PPS3"/>
<dbReference type="GO" id="GO:0020037">
    <property type="term" value="F:heme binding"/>
    <property type="evidence" value="ECO:0007669"/>
    <property type="project" value="TreeGrafter"/>
</dbReference>
<proteinExistence type="predicted"/>
<dbReference type="RefSeq" id="WP_141196832.1">
    <property type="nucleotide sequence ID" value="NZ_CP041186.1"/>
</dbReference>
<dbReference type="Proteomes" id="UP000315995">
    <property type="component" value="Chromosome"/>
</dbReference>
<dbReference type="GO" id="GO:0006879">
    <property type="term" value="P:intracellular iron ion homeostasis"/>
    <property type="evidence" value="ECO:0007669"/>
    <property type="project" value="UniProtKB-KW"/>
</dbReference>
<keyword evidence="5" id="KW-1185">Reference proteome</keyword>
<dbReference type="GO" id="GO:0004322">
    <property type="term" value="F:ferroxidase activity"/>
    <property type="evidence" value="ECO:0007669"/>
    <property type="project" value="TreeGrafter"/>
</dbReference>
<evidence type="ECO:0000256" key="1">
    <source>
        <dbReference type="ARBA" id="ARBA00022434"/>
    </source>
</evidence>
<keyword evidence="2" id="KW-0408">Iron</keyword>
<dbReference type="OrthoDB" id="5508922at2"/>
<dbReference type="Gene3D" id="1.20.1260.10">
    <property type="match status" value="1"/>
</dbReference>
<dbReference type="Pfam" id="PF00210">
    <property type="entry name" value="Ferritin"/>
    <property type="match status" value="1"/>
</dbReference>
<evidence type="ECO:0000256" key="2">
    <source>
        <dbReference type="ARBA" id="ARBA00023004"/>
    </source>
</evidence>
<evidence type="ECO:0000259" key="3">
    <source>
        <dbReference type="PROSITE" id="PS50905"/>
    </source>
</evidence>
<reference evidence="4 5" key="1">
    <citation type="submission" date="2019-06" db="EMBL/GenBank/DDBJ databases">
        <title>Persicimonas caeni gen. nov., sp. nov., a predatory bacterium isolated from solar saltern.</title>
        <authorList>
            <person name="Wang S."/>
        </authorList>
    </citation>
    <scope>NUCLEOTIDE SEQUENCE [LARGE SCALE GENOMIC DNA]</scope>
    <source>
        <strain evidence="4 5">YN101</strain>
    </source>
</reference>
<dbReference type="InterPro" id="IPR008331">
    <property type="entry name" value="Ferritin_DPS_dom"/>
</dbReference>
<dbReference type="InterPro" id="IPR012347">
    <property type="entry name" value="Ferritin-like"/>
</dbReference>